<reference evidence="2" key="1">
    <citation type="journal article" date="2020" name="bioRxiv">
        <title>Whole genome comparisons of ergot fungi reveals the divergence and evolution of species within the genus Claviceps are the result of varying mechanisms driving genome evolution and host range expansion.</title>
        <authorList>
            <person name="Wyka S.A."/>
            <person name="Mondo S.J."/>
            <person name="Liu M."/>
            <person name="Dettman J."/>
            <person name="Nalam V."/>
            <person name="Broders K.D."/>
        </authorList>
    </citation>
    <scope>NUCLEOTIDE SEQUENCE</scope>
    <source>
        <strain evidence="2">CCC 1102</strain>
    </source>
</reference>
<dbReference type="AlphaFoldDB" id="A0A9P7MPF6"/>
<comment type="caution">
    <text evidence="2">The sequence shown here is derived from an EMBL/GenBank/DDBJ whole genome shotgun (WGS) entry which is preliminary data.</text>
</comment>
<name>A0A9P7MPF6_9HYPO</name>
<organism evidence="2 3">
    <name type="scientific">Claviceps arundinis</name>
    <dbReference type="NCBI Taxonomy" id="1623583"/>
    <lineage>
        <taxon>Eukaryota</taxon>
        <taxon>Fungi</taxon>
        <taxon>Dikarya</taxon>
        <taxon>Ascomycota</taxon>
        <taxon>Pezizomycotina</taxon>
        <taxon>Sordariomycetes</taxon>
        <taxon>Hypocreomycetidae</taxon>
        <taxon>Hypocreales</taxon>
        <taxon>Clavicipitaceae</taxon>
        <taxon>Claviceps</taxon>
    </lineage>
</organism>
<sequence>MGRQKHKPYIRVVFESTVSALPSLLTIPSQESPATPVVGPQPPTSPAKRSIWKIARNTIVGIAKRVSNETTRILEENNPTNVQSRSGGRQQTTNYHHDF</sequence>
<evidence type="ECO:0000256" key="1">
    <source>
        <dbReference type="SAM" id="MobiDB-lite"/>
    </source>
</evidence>
<gene>
    <name evidence="2" type="ORF">E4U56_003764</name>
</gene>
<evidence type="ECO:0000313" key="3">
    <source>
        <dbReference type="Proteomes" id="UP000784919"/>
    </source>
</evidence>
<proteinExistence type="predicted"/>
<feature type="compositionally biased region" description="Polar residues" evidence="1">
    <location>
        <begin position="77"/>
        <end position="99"/>
    </location>
</feature>
<dbReference type="EMBL" id="SRPS01000244">
    <property type="protein sequence ID" value="KAG5961713.1"/>
    <property type="molecule type" value="Genomic_DNA"/>
</dbReference>
<evidence type="ECO:0000313" key="2">
    <source>
        <dbReference type="EMBL" id="KAG5961713.1"/>
    </source>
</evidence>
<feature type="region of interest" description="Disordered" evidence="1">
    <location>
        <begin position="71"/>
        <end position="99"/>
    </location>
</feature>
<accession>A0A9P7MPF6</accession>
<protein>
    <submittedName>
        <fullName evidence="2">Uncharacterized protein</fullName>
    </submittedName>
</protein>
<dbReference type="Proteomes" id="UP000784919">
    <property type="component" value="Unassembled WGS sequence"/>
</dbReference>
<feature type="region of interest" description="Disordered" evidence="1">
    <location>
        <begin position="28"/>
        <end position="48"/>
    </location>
</feature>